<sequence>MPLGPPRQRAVLAALLLRAPRPVSPERIIMAVWGEGAPAHSINLVQKYVSGLRRCLPGSAPITLTAGGYAIDPRGGFDLWEFERLLAEARASRGNGDTAGASVALARATALWRGPLAEGTGGPGIELERDRLTEQQLIALEELYTLRLLLGRGPENVPELVRLAAEHPHRERLHGLLMRALAQSGRQIEAMEVYARIRSRLAEEYGTDPGRELRAAHQEILSGGAPRAADQRGADERTRRGGGRERSGPARGTPGASAVPAPVASRPAVHAPLPVPASAHGLAHEAPAHAGVPAQLPHEAHGFTGRAEEVRRIGGLLRAGGTTPLVVVEGTAGVGKTALVVHCGHLVADDYPDGQLFADLRCFDPQGPATPGEILGRFLRALGVPADRVPADTRERSGLFRSLLAKRRVLIVLDNAAHADQVRPLLPGSRGCAVLITSRRRLTGLVAREGARRLALPVLTPREAEELLRTMLGPDAVGPAAAARVARLCGHLPLALRLVAAGAAVGSESLEAIAGRLAAEGPLAGARIPGEDHHSVAASLDLSYQNLLPPAQRMLRLLGLLNGHRVTRGGAAALGECSLEEAERLLDTLVAATLLEPDGPGGYRFPHELLREYARQRAQAEDSLTQREAAQRRLTTWSLRMTPLFEAPLPDLRSLGTDNDATGGGPLAALAIGACATAATPV</sequence>
<evidence type="ECO:0000313" key="9">
    <source>
        <dbReference type="EMBL" id="MDT0307369.1"/>
    </source>
</evidence>
<keyword evidence="10" id="KW-1185">Reference proteome</keyword>
<dbReference type="InterPro" id="IPR036388">
    <property type="entry name" value="WH-like_DNA-bd_sf"/>
</dbReference>
<keyword evidence="2" id="KW-0902">Two-component regulatory system</keyword>
<comment type="similarity">
    <text evidence="1">Belongs to the AfsR/DnrI/RedD regulatory family.</text>
</comment>
<dbReference type="InterPro" id="IPR051677">
    <property type="entry name" value="AfsR-DnrI-RedD_regulator"/>
</dbReference>
<dbReference type="SMART" id="SM00862">
    <property type="entry name" value="Trans_reg_C"/>
    <property type="match status" value="1"/>
</dbReference>
<dbReference type="InterPro" id="IPR002182">
    <property type="entry name" value="NB-ARC"/>
</dbReference>
<keyword evidence="4 6" id="KW-0238">DNA-binding</keyword>
<dbReference type="Pfam" id="PF00486">
    <property type="entry name" value="Trans_reg_C"/>
    <property type="match status" value="1"/>
</dbReference>
<dbReference type="InterPro" id="IPR027417">
    <property type="entry name" value="P-loop_NTPase"/>
</dbReference>
<evidence type="ECO:0000256" key="6">
    <source>
        <dbReference type="PROSITE-ProRule" id="PRU01091"/>
    </source>
</evidence>
<protein>
    <submittedName>
        <fullName evidence="9">BTAD domain-containing putative transcriptional regulator</fullName>
    </submittedName>
</protein>
<dbReference type="PANTHER" id="PTHR35807">
    <property type="entry name" value="TRANSCRIPTIONAL REGULATOR REDD-RELATED"/>
    <property type="match status" value="1"/>
</dbReference>
<keyword evidence="5" id="KW-0804">Transcription</keyword>
<organism evidence="9 10">
    <name type="scientific">Streptomyces boetiae</name>
    <dbReference type="NCBI Taxonomy" id="3075541"/>
    <lineage>
        <taxon>Bacteria</taxon>
        <taxon>Bacillati</taxon>
        <taxon>Actinomycetota</taxon>
        <taxon>Actinomycetes</taxon>
        <taxon>Kitasatosporales</taxon>
        <taxon>Streptomycetaceae</taxon>
        <taxon>Streptomyces</taxon>
    </lineage>
</organism>
<dbReference type="PANTHER" id="PTHR35807:SF1">
    <property type="entry name" value="TRANSCRIPTIONAL REGULATOR REDD"/>
    <property type="match status" value="1"/>
</dbReference>
<accession>A0ABU2L724</accession>
<keyword evidence="3" id="KW-0805">Transcription regulation</keyword>
<gene>
    <name evidence="9" type="ORF">RM780_10385</name>
</gene>
<feature type="compositionally biased region" description="Basic and acidic residues" evidence="7">
    <location>
        <begin position="229"/>
        <end position="248"/>
    </location>
</feature>
<feature type="domain" description="OmpR/PhoB-type" evidence="8">
    <location>
        <begin position="1"/>
        <end position="73"/>
    </location>
</feature>
<dbReference type="PRINTS" id="PR00364">
    <property type="entry name" value="DISEASERSIST"/>
</dbReference>
<dbReference type="InterPro" id="IPR011990">
    <property type="entry name" value="TPR-like_helical_dom_sf"/>
</dbReference>
<dbReference type="Pfam" id="PF00931">
    <property type="entry name" value="NB-ARC"/>
    <property type="match status" value="1"/>
</dbReference>
<evidence type="ECO:0000256" key="3">
    <source>
        <dbReference type="ARBA" id="ARBA00023015"/>
    </source>
</evidence>
<feature type="compositionally biased region" description="Low complexity" evidence="7">
    <location>
        <begin position="249"/>
        <end position="263"/>
    </location>
</feature>
<dbReference type="Gene3D" id="3.40.50.300">
    <property type="entry name" value="P-loop containing nucleotide triphosphate hydrolases"/>
    <property type="match status" value="1"/>
</dbReference>
<name>A0ABU2L724_9ACTN</name>
<dbReference type="Gene3D" id="1.25.40.10">
    <property type="entry name" value="Tetratricopeptide repeat domain"/>
    <property type="match status" value="1"/>
</dbReference>
<dbReference type="SUPFAM" id="SSF52540">
    <property type="entry name" value="P-loop containing nucleoside triphosphate hydrolases"/>
    <property type="match status" value="1"/>
</dbReference>
<dbReference type="SUPFAM" id="SSF48452">
    <property type="entry name" value="TPR-like"/>
    <property type="match status" value="1"/>
</dbReference>
<evidence type="ECO:0000256" key="1">
    <source>
        <dbReference type="ARBA" id="ARBA00005820"/>
    </source>
</evidence>
<reference evidence="10" key="1">
    <citation type="submission" date="2023-07" db="EMBL/GenBank/DDBJ databases">
        <title>30 novel species of actinomycetes from the DSMZ collection.</title>
        <authorList>
            <person name="Nouioui I."/>
        </authorList>
    </citation>
    <scope>NUCLEOTIDE SEQUENCE [LARGE SCALE GENOMIC DNA]</scope>
    <source>
        <strain evidence="10">DSM 44917</strain>
    </source>
</reference>
<dbReference type="Gene3D" id="1.10.10.10">
    <property type="entry name" value="Winged helix-like DNA-binding domain superfamily/Winged helix DNA-binding domain"/>
    <property type="match status" value="1"/>
</dbReference>
<dbReference type="RefSeq" id="WP_311630314.1">
    <property type="nucleotide sequence ID" value="NZ_JAVREN010000011.1"/>
</dbReference>
<dbReference type="SUPFAM" id="SSF46894">
    <property type="entry name" value="C-terminal effector domain of the bipartite response regulators"/>
    <property type="match status" value="1"/>
</dbReference>
<dbReference type="InterPro" id="IPR016032">
    <property type="entry name" value="Sig_transdc_resp-reg_C-effctor"/>
</dbReference>
<evidence type="ECO:0000259" key="8">
    <source>
        <dbReference type="PROSITE" id="PS51755"/>
    </source>
</evidence>
<comment type="caution">
    <text evidence="9">The sequence shown here is derived from an EMBL/GenBank/DDBJ whole genome shotgun (WGS) entry which is preliminary data.</text>
</comment>
<dbReference type="PROSITE" id="PS51755">
    <property type="entry name" value="OMPR_PHOB"/>
    <property type="match status" value="1"/>
</dbReference>
<evidence type="ECO:0000256" key="7">
    <source>
        <dbReference type="SAM" id="MobiDB-lite"/>
    </source>
</evidence>
<dbReference type="InterPro" id="IPR005158">
    <property type="entry name" value="BTAD"/>
</dbReference>
<feature type="DNA-binding region" description="OmpR/PhoB-type" evidence="6">
    <location>
        <begin position="1"/>
        <end position="73"/>
    </location>
</feature>
<evidence type="ECO:0000256" key="2">
    <source>
        <dbReference type="ARBA" id="ARBA00023012"/>
    </source>
</evidence>
<dbReference type="Pfam" id="PF03704">
    <property type="entry name" value="BTAD"/>
    <property type="match status" value="1"/>
</dbReference>
<evidence type="ECO:0000313" key="10">
    <source>
        <dbReference type="Proteomes" id="UP001183388"/>
    </source>
</evidence>
<dbReference type="InterPro" id="IPR001867">
    <property type="entry name" value="OmpR/PhoB-type_DNA-bd"/>
</dbReference>
<dbReference type="CDD" id="cd15831">
    <property type="entry name" value="BTAD"/>
    <property type="match status" value="1"/>
</dbReference>
<proteinExistence type="inferred from homology"/>
<dbReference type="Proteomes" id="UP001183388">
    <property type="component" value="Unassembled WGS sequence"/>
</dbReference>
<evidence type="ECO:0000256" key="5">
    <source>
        <dbReference type="ARBA" id="ARBA00023163"/>
    </source>
</evidence>
<dbReference type="SMART" id="SM01043">
    <property type="entry name" value="BTAD"/>
    <property type="match status" value="1"/>
</dbReference>
<feature type="region of interest" description="Disordered" evidence="7">
    <location>
        <begin position="220"/>
        <end position="263"/>
    </location>
</feature>
<dbReference type="EMBL" id="JAVREN010000011">
    <property type="protein sequence ID" value="MDT0307369.1"/>
    <property type="molecule type" value="Genomic_DNA"/>
</dbReference>
<evidence type="ECO:0000256" key="4">
    <source>
        <dbReference type="ARBA" id="ARBA00023125"/>
    </source>
</evidence>